<comment type="caution">
    <text evidence="3">The sequence shown here is derived from an EMBL/GenBank/DDBJ whole genome shotgun (WGS) entry which is preliminary data.</text>
</comment>
<feature type="compositionally biased region" description="Polar residues" evidence="2">
    <location>
        <begin position="63"/>
        <end position="73"/>
    </location>
</feature>
<feature type="compositionally biased region" description="Basic and acidic residues" evidence="2">
    <location>
        <begin position="112"/>
        <end position="121"/>
    </location>
</feature>
<dbReference type="AlphaFoldDB" id="A0AAJ0GCM8"/>
<feature type="coiled-coil region" evidence="1">
    <location>
        <begin position="500"/>
        <end position="569"/>
    </location>
</feature>
<feature type="compositionally biased region" description="Acidic residues" evidence="2">
    <location>
        <begin position="618"/>
        <end position="635"/>
    </location>
</feature>
<reference evidence="3" key="1">
    <citation type="submission" date="2023-04" db="EMBL/GenBank/DDBJ databases">
        <title>Black Yeasts Isolated from many extreme environments.</title>
        <authorList>
            <person name="Coleine C."/>
            <person name="Stajich J.E."/>
            <person name="Selbmann L."/>
        </authorList>
    </citation>
    <scope>NUCLEOTIDE SEQUENCE</scope>
    <source>
        <strain evidence="3">CCFEE 5312</strain>
    </source>
</reference>
<accession>A0AAJ0GCM8</accession>
<evidence type="ECO:0000313" key="4">
    <source>
        <dbReference type="Proteomes" id="UP001271007"/>
    </source>
</evidence>
<sequence length="651" mass="71694">MVLTTLAISESSDLAAPLQPLLKKGRGKKRGRDDESGSISKAASPQHATAAYLDTPSKLARETSGSPFESSVLPSVDPKPTTSIQVLGEEVVESIEKAPEAPAVPEDEDGEDAVKLDPKDSERQYWTDPVLRLQREIWRPGDGDGDKATDYYEKPGKIPLDKRWRFYQSRTGVTAVKSNLNEPPKYVILDDRAAQECVSSDIPRQYLGKFWGHDFSNSGIIRSRRPHRGRPAIGDADAPGHHKYHFARIGTKGERYYFTGEKDYTPILYLTADPKLAIDVFKPPQSVVPPSSVKPALPANKHGHNQFTPKDQMVRYGAAHKGTSWMRYSKRVNKFLTREKTPPTGARGGLSTLYARDPAEASARPSVQPQYQQSSYRDTVERERLWMDEEDERPVKRRMLASMYEPSNVGGDEDEEKDKELEDGPSRQRSHSSRPVGPFLNSSDDEDEGEAGPTPPPRKKLDEQPDLFAELSTGQQANNEVVVPPPVPTAVESYDSGSYATQLEAELAAAKKTIEEQKSEIEAAEVSAEQQKNQIETASMVTEQQKDQIAELQKSYEEAQAKTAEQAGEIVELKGKLYVSTGGQDSEMSDEVAENKIPEQMVQVAEVEGQLVVSGGDGDGENSEGEAEDKIDEQVGEVAELKGKLDVSAGA</sequence>
<proteinExistence type="predicted"/>
<keyword evidence="1" id="KW-0175">Coiled coil</keyword>
<organism evidence="3 4">
    <name type="scientific">Extremus antarcticus</name>
    <dbReference type="NCBI Taxonomy" id="702011"/>
    <lineage>
        <taxon>Eukaryota</taxon>
        <taxon>Fungi</taxon>
        <taxon>Dikarya</taxon>
        <taxon>Ascomycota</taxon>
        <taxon>Pezizomycotina</taxon>
        <taxon>Dothideomycetes</taxon>
        <taxon>Dothideomycetidae</taxon>
        <taxon>Mycosphaerellales</taxon>
        <taxon>Extremaceae</taxon>
        <taxon>Extremus</taxon>
    </lineage>
</organism>
<dbReference type="EMBL" id="JAWDJX010000013">
    <property type="protein sequence ID" value="KAK3054025.1"/>
    <property type="molecule type" value="Genomic_DNA"/>
</dbReference>
<evidence type="ECO:0000313" key="3">
    <source>
        <dbReference type="EMBL" id="KAK3054025.1"/>
    </source>
</evidence>
<feature type="compositionally biased region" description="Polar residues" evidence="2">
    <location>
        <begin position="37"/>
        <end position="47"/>
    </location>
</feature>
<evidence type="ECO:0000256" key="2">
    <source>
        <dbReference type="SAM" id="MobiDB-lite"/>
    </source>
</evidence>
<feature type="compositionally biased region" description="Basic and acidic residues" evidence="2">
    <location>
        <begin position="378"/>
        <end position="387"/>
    </location>
</feature>
<keyword evidence="4" id="KW-1185">Reference proteome</keyword>
<name>A0AAJ0GCM8_9PEZI</name>
<protein>
    <submittedName>
        <fullName evidence="3">Uncharacterized protein</fullName>
    </submittedName>
</protein>
<evidence type="ECO:0000256" key="1">
    <source>
        <dbReference type="SAM" id="Coils"/>
    </source>
</evidence>
<dbReference type="Proteomes" id="UP001271007">
    <property type="component" value="Unassembled WGS sequence"/>
</dbReference>
<gene>
    <name evidence="3" type="ORF">LTR09_004802</name>
</gene>
<feature type="compositionally biased region" description="Low complexity" evidence="2">
    <location>
        <begin position="365"/>
        <end position="376"/>
    </location>
</feature>
<feature type="region of interest" description="Disordered" evidence="2">
    <location>
        <begin position="14"/>
        <end position="121"/>
    </location>
</feature>
<feature type="region of interest" description="Disordered" evidence="2">
    <location>
        <begin position="359"/>
        <end position="495"/>
    </location>
</feature>
<feature type="region of interest" description="Disordered" evidence="2">
    <location>
        <begin position="611"/>
        <end position="651"/>
    </location>
</feature>